<name>A0ABU2ZIP8_9SPHN</name>
<proteinExistence type="predicted"/>
<keyword evidence="4" id="KW-1185">Reference proteome</keyword>
<dbReference type="Gene3D" id="2.120.10.30">
    <property type="entry name" value="TolB, C-terminal domain"/>
    <property type="match status" value="1"/>
</dbReference>
<feature type="domain" description="Pyrroloquinoline quinone-dependent pyranose dehydrogenase beta-propeller" evidence="2">
    <location>
        <begin position="329"/>
        <end position="433"/>
    </location>
</feature>
<evidence type="ECO:0000313" key="3">
    <source>
        <dbReference type="EMBL" id="MDT0576470.1"/>
    </source>
</evidence>
<dbReference type="Proteomes" id="UP001259803">
    <property type="component" value="Unassembled WGS sequence"/>
</dbReference>
<dbReference type="PROSITE" id="PS51257">
    <property type="entry name" value="PROKAR_LIPOPROTEIN"/>
    <property type="match status" value="1"/>
</dbReference>
<dbReference type="InterPro" id="IPR011042">
    <property type="entry name" value="6-blade_b-propeller_TolB-like"/>
</dbReference>
<feature type="chain" id="PRO_5045135463" evidence="1">
    <location>
        <begin position="17"/>
        <end position="441"/>
    </location>
</feature>
<organism evidence="3 4">
    <name type="scientific">Croceicoccus esteveae</name>
    <dbReference type="NCBI Taxonomy" id="3075597"/>
    <lineage>
        <taxon>Bacteria</taxon>
        <taxon>Pseudomonadati</taxon>
        <taxon>Pseudomonadota</taxon>
        <taxon>Alphaproteobacteria</taxon>
        <taxon>Sphingomonadales</taxon>
        <taxon>Erythrobacteraceae</taxon>
        <taxon>Croceicoccus</taxon>
    </lineage>
</organism>
<dbReference type="InterPro" id="IPR011041">
    <property type="entry name" value="Quinoprot_gluc/sorb_DH_b-prop"/>
</dbReference>
<dbReference type="RefSeq" id="WP_311341046.1">
    <property type="nucleotide sequence ID" value="NZ_JAVRHS010000007.1"/>
</dbReference>
<dbReference type="InterPro" id="IPR054539">
    <property type="entry name" value="Beta-prop_PDH"/>
</dbReference>
<evidence type="ECO:0000313" key="4">
    <source>
        <dbReference type="Proteomes" id="UP001259803"/>
    </source>
</evidence>
<evidence type="ECO:0000259" key="2">
    <source>
        <dbReference type="Pfam" id="PF22807"/>
    </source>
</evidence>
<dbReference type="Pfam" id="PF22807">
    <property type="entry name" value="TrAA12"/>
    <property type="match status" value="2"/>
</dbReference>
<dbReference type="SUPFAM" id="SSF50952">
    <property type="entry name" value="Soluble quinoprotein glucose dehydrogenase"/>
    <property type="match status" value="1"/>
</dbReference>
<feature type="domain" description="Pyrroloquinoline quinone-dependent pyranose dehydrogenase beta-propeller" evidence="2">
    <location>
        <begin position="64"/>
        <end position="282"/>
    </location>
</feature>
<dbReference type="PANTHER" id="PTHR19328">
    <property type="entry name" value="HEDGEHOG-INTERACTING PROTEIN"/>
    <property type="match status" value="1"/>
</dbReference>
<dbReference type="EMBL" id="JAVRHS010000007">
    <property type="protein sequence ID" value="MDT0576470.1"/>
    <property type="molecule type" value="Genomic_DNA"/>
</dbReference>
<gene>
    <name evidence="3" type="ORF">RM533_09740</name>
</gene>
<accession>A0ABU2ZIP8</accession>
<feature type="signal peptide" evidence="1">
    <location>
        <begin position="1"/>
        <end position="16"/>
    </location>
</feature>
<protein>
    <submittedName>
        <fullName evidence="3">Sorbosone dehydrogenase family protein</fullName>
    </submittedName>
</protein>
<sequence>MRLNALSTGLASLALAGCGHVADIPVEAASGRAPQIVEPAETLLPTFDVAPATGWPDGTAPVPAQGLAVTPFAVGLDHPRWLHVLPNGDVLVAESAAPPQPELGKGIKGFFMKLFMKKAGSAVPSANRITLLRDTDADGVADMQTPFITGLNSPFGMALVGSDLYVANTDAVLRFRYEAGATSIAGPGETIAALPAGPYNQHWTRSLAVSPDNTKLYVAIGSASNIGEYGLVHEVGRAAIREIDLRTGAERLFASGLRNPVGMAFEPESDPLWTAVNERDELGSDVPPDYMTAVEDGGFYGWPYSYWGDHVDERVEPQRPDLVARALIPDYALGPHTASLGLAFTDPSNPAPLGLQGAFVGQHGSWNRKPPSGYKVVFVPFDQGRPSGPVYDILTGFLGAEGDAYGRPVGVALDVRGGLLVADDVGNTVWRVTQSSQPVAQ</sequence>
<reference evidence="3 4" key="1">
    <citation type="submission" date="2023-09" db="EMBL/GenBank/DDBJ databases">
        <authorList>
            <person name="Rey-Velasco X."/>
        </authorList>
    </citation>
    <scope>NUCLEOTIDE SEQUENCE [LARGE SCALE GENOMIC DNA]</scope>
    <source>
        <strain evidence="3 4">F390</strain>
    </source>
</reference>
<dbReference type="PANTHER" id="PTHR19328:SF55">
    <property type="entry name" value="BLR6566 PROTEIN"/>
    <property type="match status" value="1"/>
</dbReference>
<comment type="caution">
    <text evidence="3">The sequence shown here is derived from an EMBL/GenBank/DDBJ whole genome shotgun (WGS) entry which is preliminary data.</text>
</comment>
<keyword evidence="1" id="KW-0732">Signal</keyword>
<evidence type="ECO:0000256" key="1">
    <source>
        <dbReference type="SAM" id="SignalP"/>
    </source>
</evidence>